<feature type="compositionally biased region" description="Polar residues" evidence="1">
    <location>
        <begin position="214"/>
        <end position="224"/>
    </location>
</feature>
<proteinExistence type="predicted"/>
<feature type="non-terminal residue" evidence="3">
    <location>
        <position position="1"/>
    </location>
</feature>
<sequence>LGQSRRSSLSGCQQCLSVTSSVLLSLFVSPIITAVTVGVGVPLMLTYVYGVVVLSLCRSRWGCGGSRSPPKDLGVVELENLTKCESCTAVWPLPPSLGSAAPSLLLPVNELWSVLPSPRPTEDGALDATISLPSSSHSPRGGSGWKEQDSQSASTVALAGSMLSEGQETSLREGVNIEVEVSVEVVPHPAREQSLCSVLSGQSLSGDSLGGTSDKASTVSVPAE</sequence>
<keyword evidence="3" id="KW-0436">Ligase</keyword>
<reference evidence="3 4" key="1">
    <citation type="submission" date="2019-09" db="EMBL/GenBank/DDBJ databases">
        <title>Bird 10,000 Genomes (B10K) Project - Family phase.</title>
        <authorList>
            <person name="Zhang G."/>
        </authorList>
    </citation>
    <scope>NUCLEOTIDE SEQUENCE [LARGE SCALE GENOMIC DNA]</scope>
    <source>
        <strain evidence="3">B10K-DU-001-42</strain>
        <tissue evidence="3">Muscle</tissue>
    </source>
</reference>
<dbReference type="AlphaFoldDB" id="A0A7L2INW0"/>
<keyword evidence="2" id="KW-0812">Transmembrane</keyword>
<feature type="compositionally biased region" description="Low complexity" evidence="1">
    <location>
        <begin position="131"/>
        <end position="140"/>
    </location>
</feature>
<comment type="caution">
    <text evidence="3">The sequence shown here is derived from an EMBL/GenBank/DDBJ whole genome shotgun (WGS) entry which is preliminary data.</text>
</comment>
<keyword evidence="4" id="KW-1185">Reference proteome</keyword>
<keyword evidence="2" id="KW-1133">Transmembrane helix</keyword>
<feature type="region of interest" description="Disordered" evidence="1">
    <location>
        <begin position="123"/>
        <end position="157"/>
    </location>
</feature>
<dbReference type="EMBL" id="VWYK01093479">
    <property type="protein sequence ID" value="NXR13249.1"/>
    <property type="molecule type" value="Genomic_DNA"/>
</dbReference>
<feature type="non-terminal residue" evidence="3">
    <location>
        <position position="224"/>
    </location>
</feature>
<dbReference type="Proteomes" id="UP000536381">
    <property type="component" value="Unassembled WGS sequence"/>
</dbReference>
<feature type="compositionally biased region" description="Low complexity" evidence="1">
    <location>
        <begin position="201"/>
        <end position="213"/>
    </location>
</feature>
<evidence type="ECO:0000256" key="1">
    <source>
        <dbReference type="SAM" id="MobiDB-lite"/>
    </source>
</evidence>
<name>A0A7L2INW0_9PICI</name>
<dbReference type="OrthoDB" id="1431934at2759"/>
<feature type="region of interest" description="Disordered" evidence="1">
    <location>
        <begin position="201"/>
        <end position="224"/>
    </location>
</feature>
<dbReference type="GO" id="GO:0016874">
    <property type="term" value="F:ligase activity"/>
    <property type="evidence" value="ECO:0007669"/>
    <property type="project" value="UniProtKB-KW"/>
</dbReference>
<keyword evidence="2" id="KW-0472">Membrane</keyword>
<gene>
    <name evidence="3" type="primary">Rnf19a_1</name>
    <name evidence="3" type="ORF">SEMFRA_R12003</name>
</gene>
<evidence type="ECO:0000256" key="2">
    <source>
        <dbReference type="SAM" id="Phobius"/>
    </source>
</evidence>
<evidence type="ECO:0000313" key="3">
    <source>
        <dbReference type="EMBL" id="NXR13249.1"/>
    </source>
</evidence>
<protein>
    <submittedName>
        <fullName evidence="3">RN19A ligase</fullName>
    </submittedName>
</protein>
<feature type="transmembrane region" description="Helical" evidence="2">
    <location>
        <begin position="31"/>
        <end position="57"/>
    </location>
</feature>
<organism evidence="3 4">
    <name type="scientific">Semnornis frantzii</name>
    <dbReference type="NCBI Taxonomy" id="91796"/>
    <lineage>
        <taxon>Eukaryota</taxon>
        <taxon>Metazoa</taxon>
        <taxon>Chordata</taxon>
        <taxon>Craniata</taxon>
        <taxon>Vertebrata</taxon>
        <taxon>Euteleostomi</taxon>
        <taxon>Archelosauria</taxon>
        <taxon>Archosauria</taxon>
        <taxon>Dinosauria</taxon>
        <taxon>Saurischia</taxon>
        <taxon>Theropoda</taxon>
        <taxon>Coelurosauria</taxon>
        <taxon>Aves</taxon>
        <taxon>Neognathae</taxon>
        <taxon>Neoaves</taxon>
        <taxon>Telluraves</taxon>
        <taxon>Coraciimorphae</taxon>
        <taxon>Piciformes</taxon>
        <taxon>Ramphastidae</taxon>
        <taxon>Semnornis</taxon>
    </lineage>
</organism>
<accession>A0A7L2INW0</accession>
<evidence type="ECO:0000313" key="4">
    <source>
        <dbReference type="Proteomes" id="UP000536381"/>
    </source>
</evidence>